<evidence type="ECO:0000256" key="1">
    <source>
        <dbReference type="ARBA" id="ARBA00004196"/>
    </source>
</evidence>
<dbReference type="InterPro" id="IPR008972">
    <property type="entry name" value="Cupredoxin"/>
</dbReference>
<dbReference type="EC" id="1.7.2.4" evidence="6"/>
<comment type="subcellular location">
    <subcellularLocation>
        <location evidence="1">Cell envelope</location>
    </subcellularLocation>
</comment>
<keyword evidence="5" id="KW-0186">Copper</keyword>
<dbReference type="GO" id="GO:0030313">
    <property type="term" value="C:cell envelope"/>
    <property type="evidence" value="ECO:0007669"/>
    <property type="project" value="UniProtKB-SubCell"/>
</dbReference>
<dbReference type="InterPro" id="IPR041114">
    <property type="entry name" value="Nos_propeller"/>
</dbReference>
<evidence type="ECO:0000313" key="7">
    <source>
        <dbReference type="Proteomes" id="UP000509549"/>
    </source>
</evidence>
<sequence length="611" mass="67981">MNKNNLVMSKDRRSFLRKTLGVSVAAAAVYFASGAMNVVKAASKKKVVSHVVNPGELDKYYGFWSSGQSGEVRVLAVPSMRELKLIPCFNYDCTNGWGITNYSKQILKGYTVGDTHHLHLSYNNGTYDGKFGFINDKSTGRVARVRLDVMETDAITKVPYAQGTHGLFTSRHKLDAVFCNSEFAIPLPNDGRDIENPDKYVALHTCIDAKTMKVRWQVMIDGNLDLCATDYQGKYSMGTCYNSEEGVLLEDMMSADRDHLTVFNLEKIEEAVNQGKGIKFKESDAPIIDGRGKNPYVLYIPVPKNPHGVNISPDGKYAICSGKLSPTASVISIEKIADAFAGKIAPKDCILAEPELGLGPLHTAFDGRGNCYTTLFLDSMVCMWNIDKAIKGDKDYLIQKLDVHYQPGHINASMSETKDADGNYVVSLNKFSKDRFLPVGPSYPDNDQLIGISEGRMKLLHDGPVAPEPHDALIVNRSLIKTVKIWNINDRKFAYERKLVQDLGLEFGANKIVRKDDKVFAIMSSIAPNYGLKVIDVNLGDEVTIVQTNLDKVEDLTHGFCLSEHNLNFGVSPGETASVTFRATRRGVFWYYCTWFCHALHLEMRGRLLVH</sequence>
<dbReference type="InterPro" id="IPR041142">
    <property type="entry name" value="NOS_propeller_2"/>
</dbReference>
<dbReference type="PANTHER" id="PTHR42838:SF2">
    <property type="entry name" value="NITROUS-OXIDE REDUCTASE"/>
    <property type="match status" value="1"/>
</dbReference>
<evidence type="ECO:0000256" key="5">
    <source>
        <dbReference type="ARBA" id="ARBA00023008"/>
    </source>
</evidence>
<dbReference type="Pfam" id="PF18764">
    <property type="entry name" value="nos_propeller"/>
    <property type="match status" value="1"/>
</dbReference>
<dbReference type="GO" id="GO:0050304">
    <property type="term" value="F:nitrous-oxide reductase activity"/>
    <property type="evidence" value="ECO:0007669"/>
    <property type="project" value="UniProtKB-EC"/>
</dbReference>
<accession>A0A6J5JXA8</accession>
<dbReference type="Gene3D" id="2.60.40.420">
    <property type="entry name" value="Cupredoxins - blue copper proteins"/>
    <property type="match status" value="1"/>
</dbReference>
<dbReference type="AlphaFoldDB" id="A0A6J5JXA8"/>
<dbReference type="SUPFAM" id="SSF50974">
    <property type="entry name" value="Nitrous oxide reductase, N-terminal domain"/>
    <property type="match status" value="1"/>
</dbReference>
<dbReference type="Pfam" id="PF18793">
    <property type="entry name" value="nos_propeller_2"/>
    <property type="match status" value="1"/>
</dbReference>
<dbReference type="InterPro" id="IPR023644">
    <property type="entry name" value="NO_Rdtase"/>
</dbReference>
<dbReference type="InterPro" id="IPR051403">
    <property type="entry name" value="NosZ/Cyto_c_oxidase_sub2"/>
</dbReference>
<evidence type="ECO:0000256" key="4">
    <source>
        <dbReference type="ARBA" id="ARBA00023002"/>
    </source>
</evidence>
<reference evidence="6 7" key="1">
    <citation type="submission" date="2020-04" db="EMBL/GenBank/DDBJ databases">
        <authorList>
            <person name="Graf S J."/>
        </authorList>
    </citation>
    <scope>NUCLEOTIDE SEQUENCE [LARGE SCALE GENOMIC DNA]</scope>
    <source>
        <strain evidence="6">1</strain>
    </source>
</reference>
<name>A0A6J5JXA8_9GAMM</name>
<dbReference type="Proteomes" id="UP000509549">
    <property type="component" value="Chromosome"/>
</dbReference>
<keyword evidence="7" id="KW-1185">Reference proteome</keyword>
<dbReference type="GO" id="GO:0005509">
    <property type="term" value="F:calcium ion binding"/>
    <property type="evidence" value="ECO:0007669"/>
    <property type="project" value="InterPro"/>
</dbReference>
<protein>
    <submittedName>
        <fullName evidence="6">Nitrous-oxide reductase</fullName>
        <ecNumber evidence="6">1.7.2.4</ecNumber>
    </submittedName>
</protein>
<gene>
    <name evidence="6" type="primary">nosZ</name>
    <name evidence="6" type="ORF">ESZ_00265</name>
</gene>
<dbReference type="RefSeq" id="WP_176604983.1">
    <property type="nucleotide sequence ID" value="NZ_LR794158.1"/>
</dbReference>
<dbReference type="GO" id="GO:0005507">
    <property type="term" value="F:copper ion binding"/>
    <property type="evidence" value="ECO:0007669"/>
    <property type="project" value="InterPro"/>
</dbReference>
<dbReference type="SUPFAM" id="SSF49503">
    <property type="entry name" value="Cupredoxins"/>
    <property type="match status" value="1"/>
</dbReference>
<proteinExistence type="predicted"/>
<organism evidence="6 7">
    <name type="scientific">Candidatus Azoamicus ciliaticola</name>
    <dbReference type="NCBI Taxonomy" id="2652803"/>
    <lineage>
        <taxon>Bacteria</taxon>
        <taxon>Pseudomonadati</taxon>
        <taxon>Pseudomonadota</taxon>
        <taxon>Gammaproteobacteria</taxon>
        <taxon>Candidatus Azoamicaceae</taxon>
        <taxon>Candidatus Azoamicus</taxon>
    </lineage>
</organism>
<dbReference type="KEGG" id="acil:ESZ_00265"/>
<keyword evidence="4 6" id="KW-0560">Oxidoreductase</keyword>
<evidence type="ECO:0000313" key="6">
    <source>
        <dbReference type="EMBL" id="CAB3976456.1"/>
    </source>
</evidence>
<dbReference type="EMBL" id="LR794158">
    <property type="protein sequence ID" value="CAB3976456.1"/>
    <property type="molecule type" value="Genomic_DNA"/>
</dbReference>
<evidence type="ECO:0000256" key="2">
    <source>
        <dbReference type="ARBA" id="ARBA00022723"/>
    </source>
</evidence>
<keyword evidence="3" id="KW-0732">Signal</keyword>
<evidence type="ECO:0000256" key="3">
    <source>
        <dbReference type="ARBA" id="ARBA00022729"/>
    </source>
</evidence>
<keyword evidence="2" id="KW-0479">Metal-binding</keyword>
<dbReference type="Gene3D" id="2.130.10.10">
    <property type="entry name" value="YVTN repeat-like/Quinoprotein amine dehydrogenase"/>
    <property type="match status" value="1"/>
</dbReference>
<dbReference type="PANTHER" id="PTHR42838">
    <property type="entry name" value="CYTOCHROME C OXIDASE SUBUNIT II"/>
    <property type="match status" value="1"/>
</dbReference>
<dbReference type="InterPro" id="IPR011045">
    <property type="entry name" value="N2O_reductase_N"/>
</dbReference>
<dbReference type="NCBIfam" id="TIGR04244">
    <property type="entry name" value="nitrous_NosZ_RR"/>
    <property type="match status" value="1"/>
</dbReference>
<dbReference type="InterPro" id="IPR015943">
    <property type="entry name" value="WD40/YVTN_repeat-like_dom_sf"/>
</dbReference>